<dbReference type="InterPro" id="IPR036638">
    <property type="entry name" value="HLH_DNA-bd_sf"/>
</dbReference>
<dbReference type="SUPFAM" id="SSF47459">
    <property type="entry name" value="HLH, helix-loop-helix DNA-binding domain"/>
    <property type="match status" value="1"/>
</dbReference>
<organism evidence="11 12">
    <name type="scientific">Lates calcarifer</name>
    <name type="common">Barramundi</name>
    <name type="synonym">Holocentrus calcarifer</name>
    <dbReference type="NCBI Taxonomy" id="8187"/>
    <lineage>
        <taxon>Eukaryota</taxon>
        <taxon>Metazoa</taxon>
        <taxon>Chordata</taxon>
        <taxon>Craniata</taxon>
        <taxon>Vertebrata</taxon>
        <taxon>Euteleostomi</taxon>
        <taxon>Actinopterygii</taxon>
        <taxon>Neopterygii</taxon>
        <taxon>Teleostei</taxon>
        <taxon>Neoteleostei</taxon>
        <taxon>Acanthomorphata</taxon>
        <taxon>Carangaria</taxon>
        <taxon>Carangaria incertae sedis</taxon>
        <taxon>Centropomidae</taxon>
        <taxon>Lates</taxon>
    </lineage>
</organism>
<dbReference type="Pfam" id="PF00010">
    <property type="entry name" value="HLH"/>
    <property type="match status" value="1"/>
</dbReference>
<dbReference type="InterPro" id="IPR011598">
    <property type="entry name" value="bHLH_dom"/>
</dbReference>
<dbReference type="PANTHER" id="PTHR10985">
    <property type="entry name" value="BASIC HELIX-LOOP-HELIX TRANSCRIPTION FACTOR, HES-RELATED"/>
    <property type="match status" value="1"/>
</dbReference>
<dbReference type="Ensembl" id="ENSLCAT00010053625.1">
    <property type="protein sequence ID" value="ENSLCAP00010052266.1"/>
    <property type="gene ID" value="ENSLCAG00010024324.1"/>
</dbReference>
<feature type="compositionally biased region" description="Polar residues" evidence="9">
    <location>
        <begin position="13"/>
        <end position="22"/>
    </location>
</feature>
<dbReference type="InterPro" id="IPR032644">
    <property type="entry name" value="HES-7_bHLH-O"/>
</dbReference>
<evidence type="ECO:0000256" key="7">
    <source>
        <dbReference type="ARBA" id="ARBA00023242"/>
    </source>
</evidence>
<dbReference type="GeneID" id="108878539"/>
<dbReference type="GO" id="GO:0046983">
    <property type="term" value="F:protein dimerization activity"/>
    <property type="evidence" value="ECO:0007669"/>
    <property type="project" value="InterPro"/>
</dbReference>
<keyword evidence="7" id="KW-0539">Nucleus</keyword>
<evidence type="ECO:0000256" key="1">
    <source>
        <dbReference type="ARBA" id="ARBA00004123"/>
    </source>
</evidence>
<keyword evidence="3" id="KW-0678">Repressor</keyword>
<dbReference type="PROSITE" id="PS50888">
    <property type="entry name" value="BHLH"/>
    <property type="match status" value="1"/>
</dbReference>
<sequence length="246" mass="27936">MRGVSVSGRDCVQEQSTNSNQDTNTCHFHFGLTAATQRQDFFFFLTMKALSSPESPRQRTMRRVSKPLMEKRRRERINHSLETLRLLMLESTHNEKLKNPKVEKAEILESVVHFLKTEKEVDRVLSGEQTCARQHNYNDGMRSCLLRVSRFIATKSQESEGTGGDTVQASLALPGPHTHPSSPGHIHKALIPAPAGDSATLVPQHVSHHHHRQHGISHPYLTQTTGLHCETRKMHITDPVWRPWPQ</sequence>
<dbReference type="GeneTree" id="ENSGT00940000165786"/>
<dbReference type="GO" id="GO:0005634">
    <property type="term" value="C:nucleus"/>
    <property type="evidence" value="ECO:0007669"/>
    <property type="project" value="UniProtKB-SubCell"/>
</dbReference>
<evidence type="ECO:0000256" key="5">
    <source>
        <dbReference type="ARBA" id="ARBA00023125"/>
    </source>
</evidence>
<dbReference type="InterPro" id="IPR050370">
    <property type="entry name" value="HES_HEY"/>
</dbReference>
<reference evidence="13" key="2">
    <citation type="submission" date="2025-04" db="UniProtKB">
        <authorList>
            <consortium name="RefSeq"/>
        </authorList>
    </citation>
    <scope>IDENTIFICATION</scope>
    <source>
        <tissue evidence="13">Brain</tissue>
    </source>
</reference>
<dbReference type="InParanoid" id="A0A4W6FNH6"/>
<dbReference type="FunFam" id="4.10.280.10:FF:000063">
    <property type="entry name" value="transcription factor HES-7 isoform X1"/>
    <property type="match status" value="1"/>
</dbReference>
<dbReference type="CDD" id="cd11462">
    <property type="entry name" value="bHLH-O_HES7"/>
    <property type="match status" value="1"/>
</dbReference>
<evidence type="ECO:0000256" key="6">
    <source>
        <dbReference type="ARBA" id="ARBA00023163"/>
    </source>
</evidence>
<dbReference type="RefSeq" id="XP_018524880.1">
    <property type="nucleotide sequence ID" value="XM_018669364.1"/>
</dbReference>
<dbReference type="KEGG" id="lcf:108878539"/>
<keyword evidence="5" id="KW-0238">DNA-binding</keyword>
<dbReference type="AlphaFoldDB" id="A0A4W6FNH6"/>
<dbReference type="Proteomes" id="UP000314980">
    <property type="component" value="Unassembled WGS sequence"/>
</dbReference>
<dbReference type="CTD" id="30285"/>
<reference evidence="11" key="3">
    <citation type="submission" date="2025-05" db="UniProtKB">
        <authorList>
            <consortium name="Ensembl"/>
        </authorList>
    </citation>
    <scope>IDENTIFICATION</scope>
</reference>
<evidence type="ECO:0000256" key="9">
    <source>
        <dbReference type="SAM" id="MobiDB-lite"/>
    </source>
</evidence>
<keyword evidence="4" id="KW-0805">Transcription regulation</keyword>
<keyword evidence="6" id="KW-0804">Transcription</keyword>
<dbReference type="Proteomes" id="UP000694890">
    <property type="component" value="Linkage group LG8"/>
</dbReference>
<feature type="domain" description="BHLH" evidence="10">
    <location>
        <begin position="61"/>
        <end position="118"/>
    </location>
</feature>
<evidence type="ECO:0000256" key="2">
    <source>
        <dbReference type="ARBA" id="ARBA00022473"/>
    </source>
</evidence>
<accession>A0A4W6FNH6</accession>
<evidence type="ECO:0000256" key="4">
    <source>
        <dbReference type="ARBA" id="ARBA00023015"/>
    </source>
</evidence>
<keyword evidence="2" id="KW-0217">Developmental protein</keyword>
<feature type="region of interest" description="Disordered" evidence="9">
    <location>
        <begin position="1"/>
        <end position="22"/>
    </location>
</feature>
<evidence type="ECO:0000259" key="10">
    <source>
        <dbReference type="PROSITE" id="PS50888"/>
    </source>
</evidence>
<dbReference type="SMART" id="SM00353">
    <property type="entry name" value="HLH"/>
    <property type="match status" value="1"/>
</dbReference>
<protein>
    <submittedName>
        <fullName evidence="11 13">Hairy-related 5</fullName>
    </submittedName>
</protein>
<comment type="subunit">
    <text evidence="8">Transcription repression requires formation of a complex with a corepressor protein of the Groucho/TLE family.</text>
</comment>
<dbReference type="OrthoDB" id="6085656at2759"/>
<evidence type="ECO:0000313" key="11">
    <source>
        <dbReference type="Ensembl" id="ENSLCAP00010052266.1"/>
    </source>
</evidence>
<evidence type="ECO:0000313" key="12">
    <source>
        <dbReference type="Proteomes" id="UP000314980"/>
    </source>
</evidence>
<evidence type="ECO:0000256" key="3">
    <source>
        <dbReference type="ARBA" id="ARBA00022491"/>
    </source>
</evidence>
<proteinExistence type="predicted"/>
<comment type="subcellular location">
    <subcellularLocation>
        <location evidence="1">Nucleus</location>
    </subcellularLocation>
</comment>
<evidence type="ECO:0000256" key="8">
    <source>
        <dbReference type="ARBA" id="ARBA00023791"/>
    </source>
</evidence>
<name>A0A4W6FNH6_LATCA</name>
<dbReference type="Gene3D" id="4.10.280.10">
    <property type="entry name" value="Helix-loop-helix DNA-binding domain"/>
    <property type="match status" value="1"/>
</dbReference>
<evidence type="ECO:0000313" key="13">
    <source>
        <dbReference type="RefSeq" id="XP_018524880.1"/>
    </source>
</evidence>
<gene>
    <name evidence="11 13" type="primary">her5</name>
</gene>
<reference evidence="12" key="1">
    <citation type="submission" date="2015-09" db="EMBL/GenBank/DDBJ databases">
        <authorList>
            <person name="Sai Rama Sridatta P."/>
        </authorList>
    </citation>
    <scope>NUCLEOTIDE SEQUENCE [LARGE SCALE GENOMIC DNA]</scope>
</reference>
<dbReference type="STRING" id="8187.ENSLCAP00010052266"/>
<keyword evidence="12" id="KW-1185">Reference proteome</keyword>
<dbReference type="GO" id="GO:0003677">
    <property type="term" value="F:DNA binding"/>
    <property type="evidence" value="ECO:0007669"/>
    <property type="project" value="UniProtKB-KW"/>
</dbReference>